<name>A0A0U5BGU8_9MICO</name>
<dbReference type="EMBL" id="AP017315">
    <property type="protein sequence ID" value="BAU32366.1"/>
    <property type="molecule type" value="Genomic_DNA"/>
</dbReference>
<evidence type="ECO:0008006" key="4">
    <source>
        <dbReference type="Google" id="ProtNLM"/>
    </source>
</evidence>
<dbReference type="OrthoDB" id="5082576at2"/>
<feature type="transmembrane region" description="Helical" evidence="1">
    <location>
        <begin position="120"/>
        <end position="144"/>
    </location>
</feature>
<reference evidence="3" key="1">
    <citation type="submission" date="2015-12" db="EMBL/GenBank/DDBJ databases">
        <authorList>
            <person name="Shamseldin A."/>
            <person name="Moawad H."/>
            <person name="Abd El-Rahim W.M."/>
            <person name="Sadowsky M.J."/>
        </authorList>
    </citation>
    <scope>NUCLEOTIDE SEQUENCE [LARGE SCALE GENOMIC DNA]</scope>
    <source>
        <strain evidence="3">JAM AC0309</strain>
    </source>
</reference>
<evidence type="ECO:0000256" key="1">
    <source>
        <dbReference type="SAM" id="Phobius"/>
    </source>
</evidence>
<accession>A0A0U5BGU8</accession>
<keyword evidence="1" id="KW-0472">Membrane</keyword>
<feature type="transmembrane region" description="Helical" evidence="1">
    <location>
        <begin position="231"/>
        <end position="255"/>
    </location>
</feature>
<sequence>MSAHSVPRLAIIKSAPLVVAALIPQAVAAIAVLLAESSGIVGAAALIGVMASLVGLGMVIGVGVMICTTRDLMLARRAGEDRTAAFALNAGYATIFSAISLPVLALITMLFVFFDVAPAQIIWWLALTQVPVLLATPFNALLNGAFQAADRSGENLASAIIQGALTLIGAIVAFATDMFPSLLGSILVYGSIQALAVVGTLLWRTLRLRRKTGLTLQVKMSSNLSQLSERLLAALDAVVFVGIFLVAQTIAAGVSPATGDVVAVAVAFARAAAVPLKQVGITIARVELSKFGDGVVRSPWLWYVPLSAYPYLSFSVLAIIIYGLSGQAGQYWPFLTVLLFVQFLAEPWAGVLYSYAKVRFGAPVGIRGLILIYLILVPVGLWWLSVTGATPVGFMLLFAVARIAFAFSNIAAISRL</sequence>
<dbReference type="Proteomes" id="UP000218965">
    <property type="component" value="Chromosome"/>
</dbReference>
<dbReference type="AlphaFoldDB" id="A0A0U5BGU8"/>
<organism evidence="2 3">
    <name type="scientific">Microcella alkaliphila</name>
    <dbReference type="NCBI Taxonomy" id="279828"/>
    <lineage>
        <taxon>Bacteria</taxon>
        <taxon>Bacillati</taxon>
        <taxon>Actinomycetota</taxon>
        <taxon>Actinomycetes</taxon>
        <taxon>Micrococcales</taxon>
        <taxon>Microbacteriaceae</taxon>
        <taxon>Microcella</taxon>
    </lineage>
</organism>
<feature type="transmembrane region" description="Helical" evidence="1">
    <location>
        <begin position="300"/>
        <end position="325"/>
    </location>
</feature>
<evidence type="ECO:0000313" key="2">
    <source>
        <dbReference type="EMBL" id="BAU32366.1"/>
    </source>
</evidence>
<feature type="transmembrane region" description="Helical" evidence="1">
    <location>
        <begin position="12"/>
        <end position="34"/>
    </location>
</feature>
<reference evidence="2 3" key="2">
    <citation type="submission" date="2016-01" db="EMBL/GenBank/DDBJ databases">
        <title>Microcella alkaliphila JAM AC0309 whole genome shotgun sequence.</title>
        <authorList>
            <person name="Kurata A."/>
            <person name="Hirose Y."/>
            <person name="Kishimoto N."/>
            <person name="Kobayashi T."/>
        </authorList>
    </citation>
    <scope>NUCLEOTIDE SEQUENCE [LARGE SCALE GENOMIC DNA]</scope>
    <source>
        <strain evidence="2 3">JAM AC0309</strain>
    </source>
</reference>
<feature type="transmembrane region" description="Helical" evidence="1">
    <location>
        <begin position="331"/>
        <end position="356"/>
    </location>
</feature>
<protein>
    <recommendedName>
        <fullName evidence="4">Multidrug resistance protein NorM</fullName>
    </recommendedName>
</protein>
<dbReference type="RefSeq" id="WP_150129222.1">
    <property type="nucleotide sequence ID" value="NZ_AP017315.1"/>
</dbReference>
<proteinExistence type="predicted"/>
<feature type="transmembrane region" description="Helical" evidence="1">
    <location>
        <begin position="182"/>
        <end position="203"/>
    </location>
</feature>
<dbReference type="KEGG" id="malk:MalAC0309_1514"/>
<feature type="transmembrane region" description="Helical" evidence="1">
    <location>
        <begin position="156"/>
        <end position="176"/>
    </location>
</feature>
<gene>
    <name evidence="2" type="ORF">MalAC0309_1514</name>
</gene>
<keyword evidence="1" id="KW-1133">Transmembrane helix</keyword>
<feature type="transmembrane region" description="Helical" evidence="1">
    <location>
        <begin position="86"/>
        <end position="114"/>
    </location>
</feature>
<feature type="transmembrane region" description="Helical" evidence="1">
    <location>
        <begin position="368"/>
        <end position="386"/>
    </location>
</feature>
<keyword evidence="1" id="KW-0812">Transmembrane</keyword>
<evidence type="ECO:0000313" key="3">
    <source>
        <dbReference type="Proteomes" id="UP000218965"/>
    </source>
</evidence>
<feature type="transmembrane region" description="Helical" evidence="1">
    <location>
        <begin position="40"/>
        <end position="66"/>
    </location>
</feature>
<feature type="transmembrane region" description="Helical" evidence="1">
    <location>
        <begin position="392"/>
        <end position="413"/>
    </location>
</feature>